<feature type="chain" id="PRO_5040949886" evidence="1">
    <location>
        <begin position="19"/>
        <end position="381"/>
    </location>
</feature>
<organism evidence="2 3">
    <name type="scientific">Periconia digitata</name>
    <dbReference type="NCBI Taxonomy" id="1303443"/>
    <lineage>
        <taxon>Eukaryota</taxon>
        <taxon>Fungi</taxon>
        <taxon>Dikarya</taxon>
        <taxon>Ascomycota</taxon>
        <taxon>Pezizomycotina</taxon>
        <taxon>Dothideomycetes</taxon>
        <taxon>Pleosporomycetidae</taxon>
        <taxon>Pleosporales</taxon>
        <taxon>Massarineae</taxon>
        <taxon>Periconiaceae</taxon>
        <taxon>Periconia</taxon>
    </lineage>
</organism>
<dbReference type="EMBL" id="CAOQHR010000012">
    <property type="protein sequence ID" value="CAI6341773.1"/>
    <property type="molecule type" value="Genomic_DNA"/>
</dbReference>
<dbReference type="AlphaFoldDB" id="A0A9W4UWR3"/>
<dbReference type="OrthoDB" id="191139at2759"/>
<sequence>MKLAIVASLFAFIGAAFADHGFRASVPELSSQRHLPHKQSRSFLQGRDWTSEYPVASDEIWGKARNRGCSFFQAFGLSDQETAQQLFEPPMNTIASPWRDLGDMISWGFTQTYDIRQNLGPQTEFEAKDSYGYSGWGIGSALRGLNVDDKALCNGGWNVVIQICHGDMLKHARNELSFDEQSIMHGNRRIRATGGNFLFSVNPLHGVLMAMDRLSVHHAAAERHPPVQGSDLPDFNKFSDILFLYWKLHADDFNNRNIRYFLSLGIANRETMGIIKRCFPDVDWDQFPEFPGETFEWHEPEFRALLGSPNSQAFAYFLIQHKADFGNKYITKVQVFASALPDGMVNLCFHVADEPPQGQAFTSNWKEGSGNLSRVKAKANL</sequence>
<dbReference type="Proteomes" id="UP001152607">
    <property type="component" value="Unassembled WGS sequence"/>
</dbReference>
<feature type="signal peptide" evidence="1">
    <location>
        <begin position="1"/>
        <end position="18"/>
    </location>
</feature>
<evidence type="ECO:0000313" key="3">
    <source>
        <dbReference type="Proteomes" id="UP001152607"/>
    </source>
</evidence>
<comment type="caution">
    <text evidence="2">The sequence shown here is derived from an EMBL/GenBank/DDBJ whole genome shotgun (WGS) entry which is preliminary data.</text>
</comment>
<protein>
    <submittedName>
        <fullName evidence="2">Uncharacterized protein</fullName>
    </submittedName>
</protein>
<name>A0A9W4UWR3_9PLEO</name>
<gene>
    <name evidence="2" type="ORF">PDIGIT_LOCUS14973</name>
</gene>
<evidence type="ECO:0000256" key="1">
    <source>
        <dbReference type="SAM" id="SignalP"/>
    </source>
</evidence>
<keyword evidence="1" id="KW-0732">Signal</keyword>
<proteinExistence type="predicted"/>
<keyword evidence="3" id="KW-1185">Reference proteome</keyword>
<reference evidence="2" key="1">
    <citation type="submission" date="2023-01" db="EMBL/GenBank/DDBJ databases">
        <authorList>
            <person name="Van Ghelder C."/>
            <person name="Rancurel C."/>
        </authorList>
    </citation>
    <scope>NUCLEOTIDE SEQUENCE</scope>
    <source>
        <strain evidence="2">CNCM I-4278</strain>
    </source>
</reference>
<evidence type="ECO:0000313" key="2">
    <source>
        <dbReference type="EMBL" id="CAI6341773.1"/>
    </source>
</evidence>
<accession>A0A9W4UWR3</accession>